<reference evidence="2 3" key="1">
    <citation type="submission" date="2019-06" db="EMBL/GenBank/DDBJ databases">
        <title>Discovery of a novel chromosome fission-fusion reversal in muntjac.</title>
        <authorList>
            <person name="Mudd A.B."/>
            <person name="Bredeson J.V."/>
            <person name="Baum R."/>
            <person name="Hockemeyer D."/>
            <person name="Rokhsar D.S."/>
        </authorList>
    </citation>
    <scope>NUCLEOTIDE SEQUENCE [LARGE SCALE GENOMIC DNA]</scope>
    <source>
        <strain evidence="2">UCam_UCB_Mr</strain>
        <tissue evidence="2">Fibroblast cell line</tissue>
    </source>
</reference>
<protein>
    <recommendedName>
        <fullName evidence="4">Short transient receptor potential channel 4-associated protein</fullName>
    </recommendedName>
</protein>
<accession>A0A5J5MQ16</accession>
<comment type="caution">
    <text evidence="2">The sequence shown here is derived from an EMBL/GenBank/DDBJ whole genome shotgun (WGS) entry which is preliminary data.</text>
</comment>
<dbReference type="AlphaFoldDB" id="A0A5J5MQ16"/>
<dbReference type="Proteomes" id="UP000326062">
    <property type="component" value="Chromosome 2"/>
</dbReference>
<dbReference type="InterPro" id="IPR022162">
    <property type="entry name" value="TRPC4AP"/>
</dbReference>
<dbReference type="PANTHER" id="PTHR31743">
    <property type="entry name" value="TRANSIENT RECEPTOR POTENTIAL CHANNEL 4-ASSOCIATED PROTEIN TCPC4AP"/>
    <property type="match status" value="1"/>
</dbReference>
<feature type="compositionally biased region" description="Low complexity" evidence="1">
    <location>
        <begin position="12"/>
        <end position="30"/>
    </location>
</feature>
<sequence>LSHLPPQRHAQPLPRGLRLRLRPTGGAAATPLPPRRNLRGPGAACFLFVGRGDMAAAPAAAGSGAGRGRRAAATVAAWGGWGGRPRPGNILLQLRQGQLTGRGLARAVQFTETFLTERDKQSKWSGIPQLLLKLYATSHLHSDFVECQNILKEISPLLSMEAMAFVTEERKLTQETTYPNTYIFDLFGGVDLLVEILMRPTISIRGQKLKISDEMSKDCLSILYNTCVCVSTPASGTSFISLPHLRFLVVMFDFHLLYSPVIFLINLQQLVLIDTNEMIRLDEVPNLSSLVSNFDQQQLANFCRILAVTISEMDTGNDDKHTLLAKNAQQKKSLSLGPSAAEINQAALLSIPGFVERLCKLATRKVSESTGTASFLQELEEWYTWLDNALVLDALMRVANEESEHNQASIVFPPPGASEENGLPHTSTRTQLPQSMKIMHEIMYKLEVLYVLCVLLMGRQRNQVHRMIAEFKLIPGLNNLFDKLIWRKHSASALVLHGHNQNCDCSPDITLKIQFLRLLQSFSDHHENKYLLLNNQELNELSAISLKANIPEVEAVLNTDRSLVCDGKRGLLTRLLQVMKKEPAESSFRFWQARAVESFLRGTTSYADQMFLLKRGLLEHILYCIVDSECKSRDVLQSYFDLLGELMKFNVDAFKRFNKYINTDAKFQVFLKQINSSLVDSNMLVRCVTLSLDRFENQVDMKVAEVLSECRLLAYISQVPTQMSFLFRLINIIHVQTLTQENVSCLNTSLVILMLARRKERLPLYLRLLQRMEHSKKYPGFLLNNFHNLLRFWQQHYLHKDKDSTCLENSSCISFSYWKETVSILLNPDRQSPSALVSYIEEPYMDIDRDFTEE</sequence>
<dbReference type="GO" id="GO:0006511">
    <property type="term" value="P:ubiquitin-dependent protein catabolic process"/>
    <property type="evidence" value="ECO:0007669"/>
    <property type="project" value="InterPro"/>
</dbReference>
<dbReference type="Pfam" id="PF12463">
    <property type="entry name" value="DUF3689"/>
    <property type="match status" value="1"/>
</dbReference>
<dbReference type="PANTHER" id="PTHR31743:SF1">
    <property type="entry name" value="SHORT TRANSIENT RECEPTOR POTENTIAL CHANNEL 4-ASSOCIATED PROTEIN"/>
    <property type="match status" value="1"/>
</dbReference>
<evidence type="ECO:0008006" key="4">
    <source>
        <dbReference type="Google" id="ProtNLM"/>
    </source>
</evidence>
<organism evidence="2 3">
    <name type="scientific">Muntiacus reevesi</name>
    <name type="common">Reeves' muntjac</name>
    <name type="synonym">Cervus reevesi</name>
    <dbReference type="NCBI Taxonomy" id="9886"/>
    <lineage>
        <taxon>Eukaryota</taxon>
        <taxon>Metazoa</taxon>
        <taxon>Chordata</taxon>
        <taxon>Craniata</taxon>
        <taxon>Vertebrata</taxon>
        <taxon>Euteleostomi</taxon>
        <taxon>Mammalia</taxon>
        <taxon>Eutheria</taxon>
        <taxon>Laurasiatheria</taxon>
        <taxon>Artiodactyla</taxon>
        <taxon>Ruminantia</taxon>
        <taxon>Pecora</taxon>
        <taxon>Cervidae</taxon>
        <taxon>Muntiacinae</taxon>
        <taxon>Muntiacus</taxon>
    </lineage>
</organism>
<proteinExistence type="predicted"/>
<keyword evidence="3" id="KW-1185">Reference proteome</keyword>
<evidence type="ECO:0000313" key="2">
    <source>
        <dbReference type="EMBL" id="KAB0382195.1"/>
    </source>
</evidence>
<name>A0A5J5MQ16_MUNRE</name>
<feature type="region of interest" description="Disordered" evidence="1">
    <location>
        <begin position="407"/>
        <end position="429"/>
    </location>
</feature>
<gene>
    <name evidence="2" type="ORF">FD755_004112</name>
</gene>
<dbReference type="EMBL" id="VCEB01000002">
    <property type="protein sequence ID" value="KAB0382195.1"/>
    <property type="molecule type" value="Genomic_DNA"/>
</dbReference>
<feature type="region of interest" description="Disordered" evidence="1">
    <location>
        <begin position="1"/>
        <end position="36"/>
    </location>
</feature>
<dbReference type="GO" id="GO:0019902">
    <property type="term" value="F:phosphatase binding"/>
    <property type="evidence" value="ECO:0007669"/>
    <property type="project" value="TreeGrafter"/>
</dbReference>
<dbReference type="GO" id="GO:0031464">
    <property type="term" value="C:Cul4A-RING E3 ubiquitin ligase complex"/>
    <property type="evidence" value="ECO:0007669"/>
    <property type="project" value="InterPro"/>
</dbReference>
<feature type="non-terminal residue" evidence="2">
    <location>
        <position position="1"/>
    </location>
</feature>
<evidence type="ECO:0000313" key="3">
    <source>
        <dbReference type="Proteomes" id="UP000326062"/>
    </source>
</evidence>
<evidence type="ECO:0000256" key="1">
    <source>
        <dbReference type="SAM" id="MobiDB-lite"/>
    </source>
</evidence>